<dbReference type="EMBL" id="BBMT01000002">
    <property type="protein sequence ID" value="GAL32867.1"/>
    <property type="molecule type" value="Genomic_DNA"/>
</dbReference>
<proteinExistence type="predicted"/>
<reference evidence="2 3" key="2">
    <citation type="submission" date="2014-09" db="EMBL/GenBank/DDBJ databases">
        <authorList>
            <consortium name="NBRP consortium"/>
            <person name="Sawabe T."/>
            <person name="Meirelles P."/>
            <person name="Nakanishi M."/>
            <person name="Sayaka M."/>
            <person name="Hattori M."/>
            <person name="Ohkuma M."/>
        </authorList>
    </citation>
    <scope>NUCLEOTIDE SEQUENCE [LARGE SCALE GENOMIC DNA]</scope>
    <source>
        <strain evidence="2 3">JCM 19240</strain>
    </source>
</reference>
<name>A0A090TNT8_9VIBR</name>
<evidence type="ECO:0000313" key="2">
    <source>
        <dbReference type="EMBL" id="GAL32867.1"/>
    </source>
</evidence>
<organism evidence="2 3">
    <name type="scientific">Vibrio maritimus</name>
    <dbReference type="NCBI Taxonomy" id="990268"/>
    <lineage>
        <taxon>Bacteria</taxon>
        <taxon>Pseudomonadati</taxon>
        <taxon>Pseudomonadota</taxon>
        <taxon>Gammaproteobacteria</taxon>
        <taxon>Vibrionales</taxon>
        <taxon>Vibrionaceae</taxon>
        <taxon>Vibrio</taxon>
    </lineage>
</organism>
<dbReference type="Proteomes" id="UP000029224">
    <property type="component" value="Unassembled WGS sequence"/>
</dbReference>
<feature type="region of interest" description="Disordered" evidence="1">
    <location>
        <begin position="42"/>
        <end position="61"/>
    </location>
</feature>
<reference evidence="2 3" key="1">
    <citation type="submission" date="2014-09" db="EMBL/GenBank/DDBJ databases">
        <title>Vibrio maritimus JCM 19240. (C210) whole genome shotgun sequence.</title>
        <authorList>
            <person name="Sawabe T."/>
            <person name="Meirelles P."/>
            <person name="Nakanishi M."/>
            <person name="Sayaka M."/>
            <person name="Hattori M."/>
            <person name="Ohkuma M."/>
        </authorList>
    </citation>
    <scope>NUCLEOTIDE SEQUENCE [LARGE SCALE GENOMIC DNA]</scope>
    <source>
        <strain evidence="2 3">JCM 19240</strain>
    </source>
</reference>
<comment type="caution">
    <text evidence="2">The sequence shown here is derived from an EMBL/GenBank/DDBJ whole genome shotgun (WGS) entry which is preliminary data.</text>
</comment>
<gene>
    <name evidence="2" type="ORF">JCM19240_6299</name>
</gene>
<sequence length="61" mass="6957">MRNQNFGENFELIGLNTLVAFTDQHTVGGDKNTMAPIRQSATKRKKFLNENSEPSIKVQKY</sequence>
<accession>A0A090TNT8</accession>
<evidence type="ECO:0000256" key="1">
    <source>
        <dbReference type="SAM" id="MobiDB-lite"/>
    </source>
</evidence>
<evidence type="ECO:0000313" key="3">
    <source>
        <dbReference type="Proteomes" id="UP000029224"/>
    </source>
</evidence>
<keyword evidence="3" id="KW-1185">Reference proteome</keyword>
<protein>
    <submittedName>
        <fullName evidence="2">Uncharacterized protein</fullName>
    </submittedName>
</protein>
<dbReference type="AlphaFoldDB" id="A0A090TNT8"/>